<dbReference type="NCBIfam" id="TIGR04183">
    <property type="entry name" value="Por_Secre_tail"/>
    <property type="match status" value="1"/>
</dbReference>
<organism evidence="5 6">
    <name type="scientific">Chryseobacterium caseinilyticum</name>
    <dbReference type="NCBI Taxonomy" id="2771428"/>
    <lineage>
        <taxon>Bacteria</taxon>
        <taxon>Pseudomonadati</taxon>
        <taxon>Bacteroidota</taxon>
        <taxon>Flavobacteriia</taxon>
        <taxon>Flavobacteriales</taxon>
        <taxon>Weeksellaceae</taxon>
        <taxon>Chryseobacterium group</taxon>
        <taxon>Chryseobacterium</taxon>
    </lineage>
</organism>
<dbReference type="Pfam" id="PF18962">
    <property type="entry name" value="Por_Secre_tail"/>
    <property type="match status" value="1"/>
</dbReference>
<dbReference type="Pfam" id="PF20009">
    <property type="entry name" value="GEVED"/>
    <property type="match status" value="1"/>
</dbReference>
<reference evidence="5 6" key="1">
    <citation type="submission" date="2020-09" db="EMBL/GenBank/DDBJ databases">
        <title>Genome seq and assembly of Chryseobacterium sp.</title>
        <authorList>
            <person name="Chhetri G."/>
        </authorList>
    </citation>
    <scope>NUCLEOTIDE SEQUENCE [LARGE SCALE GENOMIC DNA]</scope>
    <source>
        <strain evidence="5 6">GCR10</strain>
    </source>
</reference>
<evidence type="ECO:0000313" key="6">
    <source>
        <dbReference type="Proteomes" id="UP000637299"/>
    </source>
</evidence>
<gene>
    <name evidence="5" type="ORF">IC610_05145</name>
</gene>
<dbReference type="Proteomes" id="UP000637299">
    <property type="component" value="Unassembled WGS sequence"/>
</dbReference>
<feature type="chain" id="PRO_5046265339" evidence="2">
    <location>
        <begin position="24"/>
        <end position="518"/>
    </location>
</feature>
<comment type="caution">
    <text evidence="5">The sequence shown here is derived from an EMBL/GenBank/DDBJ whole genome shotgun (WGS) entry which is preliminary data.</text>
</comment>
<feature type="signal peptide" evidence="2">
    <location>
        <begin position="1"/>
        <end position="23"/>
    </location>
</feature>
<dbReference type="SUPFAM" id="SSF49265">
    <property type="entry name" value="Fibronectin type III"/>
    <property type="match status" value="1"/>
</dbReference>
<evidence type="ECO:0000259" key="3">
    <source>
        <dbReference type="Pfam" id="PF18962"/>
    </source>
</evidence>
<dbReference type="Gene3D" id="2.60.40.10">
    <property type="entry name" value="Immunoglobulins"/>
    <property type="match status" value="1"/>
</dbReference>
<protein>
    <submittedName>
        <fullName evidence="5">T9SS type A sorting domain-containing protein</fullName>
    </submittedName>
</protein>
<evidence type="ECO:0000256" key="2">
    <source>
        <dbReference type="SAM" id="SignalP"/>
    </source>
</evidence>
<evidence type="ECO:0000313" key="5">
    <source>
        <dbReference type="EMBL" id="MBD8081810.1"/>
    </source>
</evidence>
<evidence type="ECO:0000259" key="4">
    <source>
        <dbReference type="Pfam" id="PF20009"/>
    </source>
</evidence>
<feature type="domain" description="Secretion system C-terminal sorting" evidence="3">
    <location>
        <begin position="452"/>
        <end position="516"/>
    </location>
</feature>
<dbReference type="RefSeq" id="WP_191735528.1">
    <property type="nucleotide sequence ID" value="NZ_JACYFS010000001.1"/>
</dbReference>
<proteinExistence type="predicted"/>
<dbReference type="InterPro" id="IPR036116">
    <property type="entry name" value="FN3_sf"/>
</dbReference>
<dbReference type="InterPro" id="IPR026444">
    <property type="entry name" value="Secre_tail"/>
</dbReference>
<keyword evidence="1 2" id="KW-0732">Signal</keyword>
<feature type="domain" description="GEVED" evidence="4">
    <location>
        <begin position="345"/>
        <end position="431"/>
    </location>
</feature>
<accession>A0ABR8Z9A4</accession>
<sequence>MKKILLSCLIGLGLGLNAQYSYTGNFETPGYTTTIYKQFGGGTQSTSAACAGTNGGQLAVSASFPSTGFMIDLTTIGQTGNGQKVDVSVSYKKGATIAGTLNLAYFKYDLGTNSWSITTYGTPVNLTAAAISTCSTLTGTIPAGVIQPGETYGIGVWFVRSGTTTGNIFVDDIILNQESVTTIPACTTISSPTNGATVSAGNLQLNWSATPTAVNYKVKVGTTSGGSNLVNFTVAGTTTNITVAPNTTYYATVTPTNSNGDAVGCTEISFITNNTVAYCGPLTASAAVYPISSVSLNGITKTSPAATGSPAYEDNTTTLISVTPGVTYPITIEATGLAPNRFGATVFIDWNGDGDFADAGESYFTTTGNYIGGTLTSNVLSGDIAVPAGVTDGYKRMRVKYNFNSSATSLISALSDPCGNLGNGQAEDYTLVVGNVLAVNDIKAKNIETVLHPNPTSDFINIKTDSKINAISVVDLTGKKINVSLDSNKVDVRSLPAGTYLINVETKDGISTEKFIKK</sequence>
<dbReference type="InterPro" id="IPR013783">
    <property type="entry name" value="Ig-like_fold"/>
</dbReference>
<dbReference type="InterPro" id="IPR045474">
    <property type="entry name" value="GEVED"/>
</dbReference>
<keyword evidence="6" id="KW-1185">Reference proteome</keyword>
<evidence type="ECO:0000256" key="1">
    <source>
        <dbReference type="ARBA" id="ARBA00022729"/>
    </source>
</evidence>
<name>A0ABR8Z9A4_9FLAO</name>
<dbReference type="EMBL" id="JACYFS010000001">
    <property type="protein sequence ID" value="MBD8081810.1"/>
    <property type="molecule type" value="Genomic_DNA"/>
</dbReference>